<evidence type="ECO:0000313" key="1">
    <source>
        <dbReference type="EMBL" id="JAH12450.1"/>
    </source>
</evidence>
<protein>
    <submittedName>
        <fullName evidence="1">Uncharacterized protein</fullName>
    </submittedName>
</protein>
<accession>A0A0E9Q7Y9</accession>
<name>A0A0E9Q7Y9_ANGAN</name>
<organism evidence="1">
    <name type="scientific">Anguilla anguilla</name>
    <name type="common">European freshwater eel</name>
    <name type="synonym">Muraena anguilla</name>
    <dbReference type="NCBI Taxonomy" id="7936"/>
    <lineage>
        <taxon>Eukaryota</taxon>
        <taxon>Metazoa</taxon>
        <taxon>Chordata</taxon>
        <taxon>Craniata</taxon>
        <taxon>Vertebrata</taxon>
        <taxon>Euteleostomi</taxon>
        <taxon>Actinopterygii</taxon>
        <taxon>Neopterygii</taxon>
        <taxon>Teleostei</taxon>
        <taxon>Anguilliformes</taxon>
        <taxon>Anguillidae</taxon>
        <taxon>Anguilla</taxon>
    </lineage>
</organism>
<reference evidence="1" key="1">
    <citation type="submission" date="2014-11" db="EMBL/GenBank/DDBJ databases">
        <authorList>
            <person name="Amaro Gonzalez C."/>
        </authorList>
    </citation>
    <scope>NUCLEOTIDE SEQUENCE</scope>
</reference>
<proteinExistence type="predicted"/>
<dbReference type="AlphaFoldDB" id="A0A0E9Q7Y9"/>
<dbReference type="EMBL" id="GBXM01096127">
    <property type="protein sequence ID" value="JAH12450.1"/>
    <property type="molecule type" value="Transcribed_RNA"/>
</dbReference>
<reference evidence="1" key="2">
    <citation type="journal article" date="2015" name="Fish Shellfish Immunol.">
        <title>Early steps in the European eel (Anguilla anguilla)-Vibrio vulnificus interaction in the gills: Role of the RtxA13 toxin.</title>
        <authorList>
            <person name="Callol A."/>
            <person name="Pajuelo D."/>
            <person name="Ebbesson L."/>
            <person name="Teles M."/>
            <person name="MacKenzie S."/>
            <person name="Amaro C."/>
        </authorList>
    </citation>
    <scope>NUCLEOTIDE SEQUENCE</scope>
</reference>
<sequence length="19" mass="2402">MCIMKTSQRNSEVTWRNWM</sequence>